<feature type="domain" description="PAC" evidence="18">
    <location>
        <begin position="462"/>
        <end position="515"/>
    </location>
</feature>
<feature type="domain" description="Response regulatory" evidence="16">
    <location>
        <begin position="829"/>
        <end position="946"/>
    </location>
</feature>
<dbReference type="PROSITE" id="PS50113">
    <property type="entry name" value="PAC"/>
    <property type="match status" value="1"/>
</dbReference>
<keyword evidence="11 14" id="KW-0472">Membrane</keyword>
<dbReference type="InterPro" id="IPR001789">
    <property type="entry name" value="Sig_transdc_resp-reg_receiver"/>
</dbReference>
<evidence type="ECO:0000256" key="13">
    <source>
        <dbReference type="SAM" id="MobiDB-lite"/>
    </source>
</evidence>
<feature type="transmembrane region" description="Helical" evidence="14">
    <location>
        <begin position="301"/>
        <end position="321"/>
    </location>
</feature>
<evidence type="ECO:0000259" key="15">
    <source>
        <dbReference type="PROSITE" id="PS50109"/>
    </source>
</evidence>
<dbReference type="InterPro" id="IPR000014">
    <property type="entry name" value="PAS"/>
</dbReference>
<dbReference type="Gene3D" id="1.10.287.130">
    <property type="match status" value="1"/>
</dbReference>
<evidence type="ECO:0000256" key="4">
    <source>
        <dbReference type="ARBA" id="ARBA00022475"/>
    </source>
</evidence>
<keyword evidence="6" id="KW-0808">Transferase</keyword>
<dbReference type="NCBIfam" id="TIGR00229">
    <property type="entry name" value="sensory_box"/>
    <property type="match status" value="1"/>
</dbReference>
<evidence type="ECO:0000256" key="12">
    <source>
        <dbReference type="PROSITE-ProRule" id="PRU00169"/>
    </source>
</evidence>
<dbReference type="PANTHER" id="PTHR43047:SF72">
    <property type="entry name" value="OSMOSENSING HISTIDINE PROTEIN KINASE SLN1"/>
    <property type="match status" value="1"/>
</dbReference>
<dbReference type="PANTHER" id="PTHR43047">
    <property type="entry name" value="TWO-COMPONENT HISTIDINE PROTEIN KINASE"/>
    <property type="match status" value="1"/>
</dbReference>
<dbReference type="CDD" id="cd00082">
    <property type="entry name" value="HisKA"/>
    <property type="match status" value="1"/>
</dbReference>
<dbReference type="CDD" id="cd12913">
    <property type="entry name" value="PDC1_MCP_like"/>
    <property type="match status" value="1"/>
</dbReference>
<keyword evidence="5 12" id="KW-0597">Phosphoprotein</keyword>
<keyword evidence="21" id="KW-1185">Reference proteome</keyword>
<dbReference type="GO" id="GO:0000155">
    <property type="term" value="F:phosphorelay sensor kinase activity"/>
    <property type="evidence" value="ECO:0007669"/>
    <property type="project" value="InterPro"/>
</dbReference>
<dbReference type="InterPro" id="IPR013655">
    <property type="entry name" value="PAS_fold_3"/>
</dbReference>
<dbReference type="EMBL" id="FNYH01000004">
    <property type="protein sequence ID" value="SEI54904.1"/>
    <property type="molecule type" value="Genomic_DNA"/>
</dbReference>
<evidence type="ECO:0000256" key="7">
    <source>
        <dbReference type="ARBA" id="ARBA00022741"/>
    </source>
</evidence>
<keyword evidence="14" id="KW-0812">Transmembrane</keyword>
<comment type="subcellular location">
    <subcellularLocation>
        <location evidence="2">Cell membrane</location>
    </subcellularLocation>
</comment>
<keyword evidence="4" id="KW-1003">Cell membrane</keyword>
<dbReference type="CDD" id="cd00130">
    <property type="entry name" value="PAS"/>
    <property type="match status" value="1"/>
</dbReference>
<evidence type="ECO:0000259" key="18">
    <source>
        <dbReference type="PROSITE" id="PS50113"/>
    </source>
</evidence>
<evidence type="ECO:0000256" key="6">
    <source>
        <dbReference type="ARBA" id="ARBA00022679"/>
    </source>
</evidence>
<keyword evidence="7" id="KW-0547">Nucleotide-binding</keyword>
<dbReference type="SUPFAM" id="SSF52172">
    <property type="entry name" value="CheY-like"/>
    <property type="match status" value="1"/>
</dbReference>
<dbReference type="GO" id="GO:0009927">
    <property type="term" value="F:histidine phosphotransfer kinase activity"/>
    <property type="evidence" value="ECO:0007669"/>
    <property type="project" value="TreeGrafter"/>
</dbReference>
<dbReference type="InterPro" id="IPR000700">
    <property type="entry name" value="PAS-assoc_C"/>
</dbReference>
<evidence type="ECO:0000259" key="16">
    <source>
        <dbReference type="PROSITE" id="PS50110"/>
    </source>
</evidence>
<proteinExistence type="predicted"/>
<evidence type="ECO:0000313" key="20">
    <source>
        <dbReference type="EMBL" id="SEI54904.1"/>
    </source>
</evidence>
<keyword evidence="8" id="KW-0418">Kinase</keyword>
<organism evidence="20 21">
    <name type="scientific">Allopseudospirillum japonicum</name>
    <dbReference type="NCBI Taxonomy" id="64971"/>
    <lineage>
        <taxon>Bacteria</taxon>
        <taxon>Pseudomonadati</taxon>
        <taxon>Pseudomonadota</taxon>
        <taxon>Gammaproteobacteria</taxon>
        <taxon>Oceanospirillales</taxon>
        <taxon>Oceanospirillaceae</taxon>
        <taxon>Allopseudospirillum</taxon>
    </lineage>
</organism>
<evidence type="ECO:0000313" key="21">
    <source>
        <dbReference type="Proteomes" id="UP000242999"/>
    </source>
</evidence>
<dbReference type="FunFam" id="3.30.565.10:FF:000023">
    <property type="entry name" value="PAS domain-containing sensor histidine kinase"/>
    <property type="match status" value="1"/>
</dbReference>
<dbReference type="SUPFAM" id="SSF47384">
    <property type="entry name" value="Homodimeric domain of signal transducing histidine kinase"/>
    <property type="match status" value="1"/>
</dbReference>
<evidence type="ECO:0000256" key="5">
    <source>
        <dbReference type="ARBA" id="ARBA00022553"/>
    </source>
</evidence>
<dbReference type="SMART" id="SM00448">
    <property type="entry name" value="REC"/>
    <property type="match status" value="1"/>
</dbReference>
<dbReference type="STRING" id="64971.SAMN05421831_10443"/>
<dbReference type="SUPFAM" id="SSF55874">
    <property type="entry name" value="ATPase domain of HSP90 chaperone/DNA topoisomerase II/histidine kinase"/>
    <property type="match status" value="1"/>
</dbReference>
<dbReference type="PROSITE" id="PS50112">
    <property type="entry name" value="PAS"/>
    <property type="match status" value="1"/>
</dbReference>
<evidence type="ECO:0000256" key="14">
    <source>
        <dbReference type="SAM" id="Phobius"/>
    </source>
</evidence>
<dbReference type="InterPro" id="IPR011006">
    <property type="entry name" value="CheY-like_superfamily"/>
</dbReference>
<dbReference type="SMART" id="SM00387">
    <property type="entry name" value="HATPase_c"/>
    <property type="match status" value="1"/>
</dbReference>
<keyword evidence="14" id="KW-1133">Transmembrane helix</keyword>
<evidence type="ECO:0000259" key="17">
    <source>
        <dbReference type="PROSITE" id="PS50112"/>
    </source>
</evidence>
<evidence type="ECO:0000256" key="2">
    <source>
        <dbReference type="ARBA" id="ARBA00004236"/>
    </source>
</evidence>
<dbReference type="Proteomes" id="UP000242999">
    <property type="component" value="Unassembled WGS sequence"/>
</dbReference>
<dbReference type="GO" id="GO:0005886">
    <property type="term" value="C:plasma membrane"/>
    <property type="evidence" value="ECO:0007669"/>
    <property type="project" value="UniProtKB-SubCell"/>
</dbReference>
<evidence type="ECO:0000256" key="11">
    <source>
        <dbReference type="ARBA" id="ARBA00023136"/>
    </source>
</evidence>
<evidence type="ECO:0000256" key="1">
    <source>
        <dbReference type="ARBA" id="ARBA00000085"/>
    </source>
</evidence>
<evidence type="ECO:0000259" key="19">
    <source>
        <dbReference type="PROSITE" id="PS50885"/>
    </source>
</evidence>
<protein>
    <recommendedName>
        <fullName evidence="3">histidine kinase</fullName>
        <ecNumber evidence="3">2.7.13.3</ecNumber>
    </recommendedName>
</protein>
<evidence type="ECO:0000256" key="8">
    <source>
        <dbReference type="ARBA" id="ARBA00022777"/>
    </source>
</evidence>
<dbReference type="Pfam" id="PF02518">
    <property type="entry name" value="HATPase_c"/>
    <property type="match status" value="1"/>
</dbReference>
<dbReference type="PRINTS" id="PR00344">
    <property type="entry name" value="BCTRLSENSOR"/>
</dbReference>
<dbReference type="CDD" id="cd16922">
    <property type="entry name" value="HATPase_EvgS-ArcB-TorS-like"/>
    <property type="match status" value="1"/>
</dbReference>
<dbReference type="InterPro" id="IPR036097">
    <property type="entry name" value="HisK_dim/P_sf"/>
</dbReference>
<dbReference type="EC" id="2.7.13.3" evidence="3"/>
<dbReference type="InterPro" id="IPR005467">
    <property type="entry name" value="His_kinase_dom"/>
</dbReference>
<gene>
    <name evidence="20" type="ORF">SAMN05421831_10443</name>
</gene>
<dbReference type="Gene3D" id="6.10.340.10">
    <property type="match status" value="1"/>
</dbReference>
<dbReference type="PROSITE" id="PS50110">
    <property type="entry name" value="RESPONSE_REGULATORY"/>
    <property type="match status" value="1"/>
</dbReference>
<feature type="modified residue" description="4-aspartylphosphate" evidence="12">
    <location>
        <position position="879"/>
    </location>
</feature>
<dbReference type="SMART" id="SM00086">
    <property type="entry name" value="PAC"/>
    <property type="match status" value="2"/>
</dbReference>
<reference evidence="21" key="1">
    <citation type="submission" date="2016-10" db="EMBL/GenBank/DDBJ databases">
        <authorList>
            <person name="Varghese N."/>
            <person name="Submissions S."/>
        </authorList>
    </citation>
    <scope>NUCLEOTIDE SEQUENCE [LARGE SCALE GENOMIC DNA]</scope>
    <source>
        <strain evidence="21">DSM 7165</strain>
    </source>
</reference>
<dbReference type="SUPFAM" id="SSF55785">
    <property type="entry name" value="PYP-like sensor domain (PAS domain)"/>
    <property type="match status" value="1"/>
</dbReference>
<feature type="domain" description="PAS" evidence="17">
    <location>
        <begin position="386"/>
        <end position="458"/>
    </location>
</feature>
<dbReference type="Gene3D" id="3.40.50.2300">
    <property type="match status" value="1"/>
</dbReference>
<dbReference type="Gene3D" id="3.30.450.20">
    <property type="entry name" value="PAS domain"/>
    <property type="match status" value="2"/>
</dbReference>
<dbReference type="InterPro" id="IPR001610">
    <property type="entry name" value="PAC"/>
</dbReference>
<dbReference type="GO" id="GO:0005524">
    <property type="term" value="F:ATP binding"/>
    <property type="evidence" value="ECO:0007669"/>
    <property type="project" value="UniProtKB-KW"/>
</dbReference>
<dbReference type="SMART" id="SM00388">
    <property type="entry name" value="HisKA"/>
    <property type="match status" value="1"/>
</dbReference>
<dbReference type="Pfam" id="PF00072">
    <property type="entry name" value="Response_reg"/>
    <property type="match status" value="1"/>
</dbReference>
<dbReference type="InterPro" id="IPR003661">
    <property type="entry name" value="HisK_dim/P_dom"/>
</dbReference>
<dbReference type="InterPro" id="IPR035965">
    <property type="entry name" value="PAS-like_dom_sf"/>
</dbReference>
<dbReference type="Pfam" id="PF00512">
    <property type="entry name" value="HisKA"/>
    <property type="match status" value="1"/>
</dbReference>
<dbReference type="AlphaFoldDB" id="A0A1H6RNI5"/>
<dbReference type="InterPro" id="IPR003660">
    <property type="entry name" value="HAMP_dom"/>
</dbReference>
<accession>A0A1H6RNI5</accession>
<keyword evidence="9" id="KW-0067">ATP-binding</keyword>
<dbReference type="OrthoDB" id="6110670at2"/>
<evidence type="ECO:0000256" key="9">
    <source>
        <dbReference type="ARBA" id="ARBA00022840"/>
    </source>
</evidence>
<dbReference type="Gene3D" id="3.30.565.10">
    <property type="entry name" value="Histidine kinase-like ATPase, C-terminal domain"/>
    <property type="match status" value="1"/>
</dbReference>
<dbReference type="InterPro" id="IPR004358">
    <property type="entry name" value="Sig_transdc_His_kin-like_C"/>
</dbReference>
<evidence type="ECO:0000256" key="3">
    <source>
        <dbReference type="ARBA" id="ARBA00012438"/>
    </source>
</evidence>
<dbReference type="InterPro" id="IPR036890">
    <property type="entry name" value="HATPase_C_sf"/>
</dbReference>
<feature type="region of interest" description="Disordered" evidence="13">
    <location>
        <begin position="780"/>
        <end position="824"/>
    </location>
</feature>
<feature type="domain" description="Histidine kinase" evidence="15">
    <location>
        <begin position="533"/>
        <end position="750"/>
    </location>
</feature>
<dbReference type="PROSITE" id="PS50109">
    <property type="entry name" value="HIS_KIN"/>
    <property type="match status" value="1"/>
</dbReference>
<dbReference type="RefSeq" id="WP_093308921.1">
    <property type="nucleotide sequence ID" value="NZ_FNYH01000004.1"/>
</dbReference>
<dbReference type="InterPro" id="IPR003594">
    <property type="entry name" value="HATPase_dom"/>
</dbReference>
<comment type="catalytic activity">
    <reaction evidence="1">
        <text>ATP + protein L-histidine = ADP + protein N-phospho-L-histidine.</text>
        <dbReference type="EC" id="2.7.13.3"/>
    </reaction>
</comment>
<dbReference type="CDD" id="cd12912">
    <property type="entry name" value="PDC2_MCP_like"/>
    <property type="match status" value="1"/>
</dbReference>
<keyword evidence="10" id="KW-0902">Two-component regulatory system</keyword>
<sequence>MTEIYRRETQKALLDTDFKPAPEEIQRRALNEQGVFYTTEDNGKAASFYSGFTPASEQDHDKVFRLSQTDNLMKAIHDANPLVTSIYFNTWDSYNHIYPFFDTPSQYPADMDIPQYNFYYDADAVHNPERKVVWTDVYIDPAGQGWMTSAIAPVYRGNFLEGVVGLDITVQTIIQNIQNLNIPWEGYAILLNGSGNIMALPPQGEKDFGLSELTQHSYQEAIRQESFKPDQFNLYKRQDTQALGEQMRTQGAGHFELLLNGESKLVAWETIPETRWKLVTIVAEQAVYSKANELATRFTQIGYLLITGLVVFYLVFFAYMWRRSKSMSRMISQPLEALQQMVQAIGIGNYYQTAPKVSIHELQDTGDAISQMGHELGHTAEALQISENRLQLALESTTDTLWDLDIPQQRLFINHLMREKLGVKESQEYIELSTLDALIHPDDLRDVQQMRAFVVKGDVDLFEAEYRIKNAQDQWIWLQSRGKIVEHDAQGQPKRLVGTYVDISARKEAETQLRLAKETADAANRAKSQFLSSISHELRTPLNAILGFGQLLKADVSLPDSERGEYVGEILSAGDHLLHLIDDILDLSRIESNRMSLSIEPVDAVQVARQCTEMVRTLAQQHKVGVQGRWPEQSYMVQADHIRLRQVILNLLSNAIKYNRERGEVFVFVEQKDQRLRISVQDTGPGISLEQQAELFKPFNRLGYESSNVKGTGIGLTISRQLVTLMEGEINFVSQPGLGSTFWVELPLSGDKDLANLRALERVQTTANAEVAQSANIGRALGETVPRPQLDPEQLRKERSAAASPSIATPPPTTAKVTTEPQAPRAPKQVLYVEDNPANMRLIQHVVGMIEGCMLLSSDNAEEGLVLAQEQHPDLIILDINLPGMDGYQALEILKQDARTSSIPVIALTANAMEHDIERGMAAGFMAYHTKPIDVPKMVNVIKEIVNV</sequence>
<name>A0A1H6RNI5_9GAMM</name>
<evidence type="ECO:0000256" key="10">
    <source>
        <dbReference type="ARBA" id="ARBA00023012"/>
    </source>
</evidence>
<feature type="domain" description="HAMP" evidence="19">
    <location>
        <begin position="329"/>
        <end position="381"/>
    </location>
</feature>
<dbReference type="Pfam" id="PF08447">
    <property type="entry name" value="PAS_3"/>
    <property type="match status" value="1"/>
</dbReference>
<dbReference type="PROSITE" id="PS50885">
    <property type="entry name" value="HAMP"/>
    <property type="match status" value="1"/>
</dbReference>